<keyword evidence="2" id="KW-1185">Reference proteome</keyword>
<dbReference type="GeneID" id="63777256"/>
<proteinExistence type="predicted"/>
<sequence>MKCLGILSLTYPFSPSLVLPGSLGSCRSCDLKYWITLSMRDPRDVTELPFLHSNPLSTFPSRVPESLPTDLL</sequence>
<organism evidence="1 2">
    <name type="scientific">Pseudomassariella vexata</name>
    <dbReference type="NCBI Taxonomy" id="1141098"/>
    <lineage>
        <taxon>Eukaryota</taxon>
        <taxon>Fungi</taxon>
        <taxon>Dikarya</taxon>
        <taxon>Ascomycota</taxon>
        <taxon>Pezizomycotina</taxon>
        <taxon>Sordariomycetes</taxon>
        <taxon>Xylariomycetidae</taxon>
        <taxon>Amphisphaeriales</taxon>
        <taxon>Pseudomassariaceae</taxon>
        <taxon>Pseudomassariella</taxon>
    </lineage>
</organism>
<evidence type="ECO:0000313" key="2">
    <source>
        <dbReference type="Proteomes" id="UP000193689"/>
    </source>
</evidence>
<protein>
    <submittedName>
        <fullName evidence="1">Uncharacterized protein</fullName>
    </submittedName>
</protein>
<dbReference type="EMBL" id="MCFJ01000014">
    <property type="protein sequence ID" value="ORY59169.1"/>
    <property type="molecule type" value="Genomic_DNA"/>
</dbReference>
<dbReference type="Proteomes" id="UP000193689">
    <property type="component" value="Unassembled WGS sequence"/>
</dbReference>
<dbReference type="PROSITE" id="PS51257">
    <property type="entry name" value="PROKAR_LIPOPROTEIN"/>
    <property type="match status" value="1"/>
</dbReference>
<evidence type="ECO:0000313" key="1">
    <source>
        <dbReference type="EMBL" id="ORY59169.1"/>
    </source>
</evidence>
<accession>A0A1Y2DIW6</accession>
<name>A0A1Y2DIW6_9PEZI</name>
<comment type="caution">
    <text evidence="1">The sequence shown here is derived from an EMBL/GenBank/DDBJ whole genome shotgun (WGS) entry which is preliminary data.</text>
</comment>
<reference evidence="1 2" key="1">
    <citation type="submission" date="2016-07" db="EMBL/GenBank/DDBJ databases">
        <title>Pervasive Adenine N6-methylation of Active Genes in Fungi.</title>
        <authorList>
            <consortium name="DOE Joint Genome Institute"/>
            <person name="Mondo S.J."/>
            <person name="Dannebaum R.O."/>
            <person name="Kuo R.C."/>
            <person name="Labutti K."/>
            <person name="Haridas S."/>
            <person name="Kuo A."/>
            <person name="Salamov A."/>
            <person name="Ahrendt S.R."/>
            <person name="Lipzen A."/>
            <person name="Sullivan W."/>
            <person name="Andreopoulos W.B."/>
            <person name="Clum A."/>
            <person name="Lindquist E."/>
            <person name="Daum C."/>
            <person name="Ramamoorthy G.K."/>
            <person name="Gryganskyi A."/>
            <person name="Culley D."/>
            <person name="Magnuson J.K."/>
            <person name="James T.Y."/>
            <person name="O'Malley M.A."/>
            <person name="Stajich J.E."/>
            <person name="Spatafora J.W."/>
            <person name="Visel A."/>
            <person name="Grigoriev I.V."/>
        </authorList>
    </citation>
    <scope>NUCLEOTIDE SEQUENCE [LARGE SCALE GENOMIC DNA]</scope>
    <source>
        <strain evidence="1 2">CBS 129021</strain>
    </source>
</reference>
<dbReference type="InParanoid" id="A0A1Y2DIW6"/>
<dbReference type="RefSeq" id="XP_040711863.1">
    <property type="nucleotide sequence ID" value="XM_040861044.1"/>
</dbReference>
<dbReference type="AlphaFoldDB" id="A0A1Y2DIW6"/>
<gene>
    <name evidence="1" type="ORF">BCR38DRAFT_445808</name>
</gene>
<feature type="non-terminal residue" evidence="1">
    <location>
        <position position="1"/>
    </location>
</feature>